<evidence type="ECO:0000313" key="3">
    <source>
        <dbReference type="Proteomes" id="UP000178114"/>
    </source>
</evidence>
<comment type="caution">
    <text evidence="2">The sequence shown here is derived from an EMBL/GenBank/DDBJ whole genome shotgun (WGS) entry which is preliminary data.</text>
</comment>
<accession>A0A1F5WZX6</accession>
<evidence type="ECO:0000256" key="1">
    <source>
        <dbReference type="SAM" id="Phobius"/>
    </source>
</evidence>
<dbReference type="Proteomes" id="UP000178114">
    <property type="component" value="Unassembled WGS sequence"/>
</dbReference>
<reference evidence="2 3" key="1">
    <citation type="journal article" date="2016" name="Nat. Commun.">
        <title>Thousands of microbial genomes shed light on interconnected biogeochemical processes in an aquifer system.</title>
        <authorList>
            <person name="Anantharaman K."/>
            <person name="Brown C.T."/>
            <person name="Hug L.A."/>
            <person name="Sharon I."/>
            <person name="Castelle C.J."/>
            <person name="Probst A.J."/>
            <person name="Thomas B.C."/>
            <person name="Singh A."/>
            <person name="Wilkins M.J."/>
            <person name="Karaoz U."/>
            <person name="Brodie E.L."/>
            <person name="Williams K.H."/>
            <person name="Hubbard S.S."/>
            <person name="Banfield J.F."/>
        </authorList>
    </citation>
    <scope>NUCLEOTIDE SEQUENCE [LARGE SCALE GENOMIC DNA]</scope>
</reference>
<keyword evidence="1" id="KW-0472">Membrane</keyword>
<keyword evidence="1" id="KW-1133">Transmembrane helix</keyword>
<dbReference type="STRING" id="1798351.A2930_00365"/>
<evidence type="ECO:0000313" key="2">
    <source>
        <dbReference type="EMBL" id="OGF81198.1"/>
    </source>
</evidence>
<dbReference type="AlphaFoldDB" id="A0A1F5WZX6"/>
<sequence>MDFGGIFFYTDFMALSWAVKKQIRFFSAFAAAVLLILAGIIYFVRQDPTCFDKRQNQDEEGIDCGGADCLPCSNQIRDINILWTRPFRIADGVYDFAALTENNNSFLKAAKMDYFVKFYDSDNILIAIKQNSTFAGAGEKFVIFEPGIVTQHRVPTRAILEIASVNWDKGGKIPLKLDVLSTNRFLGASSTPPRVEAIIKNQLNAEYRNIEATAVLWDAGDTALGVSRTFVDRFDIDEIKTLTFTWPTGINGVSRVEIFFRQMP</sequence>
<name>A0A1F5WZX6_9BACT</name>
<proteinExistence type="predicted"/>
<dbReference type="EMBL" id="MFID01000015">
    <property type="protein sequence ID" value="OGF81198.1"/>
    <property type="molecule type" value="Genomic_DNA"/>
</dbReference>
<organism evidence="2 3">
    <name type="scientific">Candidatus Giovannonibacteria bacterium RIFCSPLOWO2_01_FULL_45_34</name>
    <dbReference type="NCBI Taxonomy" id="1798351"/>
    <lineage>
        <taxon>Bacteria</taxon>
        <taxon>Candidatus Giovannoniibacteriota</taxon>
    </lineage>
</organism>
<protein>
    <submittedName>
        <fullName evidence="2">Uncharacterized protein</fullName>
    </submittedName>
</protein>
<gene>
    <name evidence="2" type="ORF">A2930_00365</name>
</gene>
<keyword evidence="1" id="KW-0812">Transmembrane</keyword>
<feature type="transmembrane region" description="Helical" evidence="1">
    <location>
        <begin position="23"/>
        <end position="44"/>
    </location>
</feature>